<dbReference type="OrthoDB" id="9810365at2"/>
<dbReference type="FunFam" id="1.10.730.10:FF:000011">
    <property type="entry name" value="Leucine--tRNA ligase chloroplastic/mitochondrial"/>
    <property type="match status" value="1"/>
</dbReference>
<dbReference type="Pfam" id="PF09334">
    <property type="entry name" value="tRNA-synt_1g"/>
    <property type="match status" value="1"/>
</dbReference>
<evidence type="ECO:0000256" key="8">
    <source>
        <dbReference type="ARBA" id="ARBA00047469"/>
    </source>
</evidence>
<evidence type="ECO:0000259" key="12">
    <source>
        <dbReference type="Pfam" id="PF08264"/>
    </source>
</evidence>
<gene>
    <name evidence="9" type="primary">leuS</name>
    <name evidence="15" type="ORF">C8C76_10578</name>
</gene>
<evidence type="ECO:0000313" key="16">
    <source>
        <dbReference type="Proteomes" id="UP000244089"/>
    </source>
</evidence>
<dbReference type="Pfam" id="PF00133">
    <property type="entry name" value="tRNA-synt_1"/>
    <property type="match status" value="1"/>
</dbReference>
<dbReference type="InterPro" id="IPR009080">
    <property type="entry name" value="tRNAsynth_Ia_anticodon-bd"/>
</dbReference>
<dbReference type="InterPro" id="IPR015413">
    <property type="entry name" value="Methionyl/Leucyl_tRNA_Synth"/>
</dbReference>
<feature type="domain" description="Aminoacyl-tRNA synthetase class Ia" evidence="11">
    <location>
        <begin position="424"/>
        <end position="625"/>
    </location>
</feature>
<dbReference type="HAMAP" id="MF_00049_B">
    <property type="entry name" value="Leu_tRNA_synth_B"/>
    <property type="match status" value="1"/>
</dbReference>
<dbReference type="NCBIfam" id="TIGR00396">
    <property type="entry name" value="leuS_bact"/>
    <property type="match status" value="1"/>
</dbReference>
<dbReference type="FunFam" id="3.10.20.590:FF:000001">
    <property type="entry name" value="Leucine--tRNA ligase"/>
    <property type="match status" value="1"/>
</dbReference>
<accession>A0A2T5RNS8</accession>
<feature type="binding site" evidence="9">
    <location>
        <position position="588"/>
    </location>
    <ligand>
        <name>ATP</name>
        <dbReference type="ChEBI" id="CHEBI:30616"/>
    </ligand>
</feature>
<dbReference type="Gene3D" id="1.10.730.10">
    <property type="entry name" value="Isoleucyl-tRNA Synthetase, Domain 1"/>
    <property type="match status" value="1"/>
</dbReference>
<reference evidence="15 16" key="1">
    <citation type="submission" date="2018-04" db="EMBL/GenBank/DDBJ databases">
        <title>Subsurface microbial communities from deep shales in Ohio and West Virginia, USA.</title>
        <authorList>
            <person name="Wrighton K."/>
        </authorList>
    </citation>
    <scope>NUCLEOTIDE SEQUENCE [LARGE SCALE GENOMIC DNA]</scope>
    <source>
        <strain evidence="15 16">WC1</strain>
    </source>
</reference>
<evidence type="ECO:0000256" key="3">
    <source>
        <dbReference type="ARBA" id="ARBA00022598"/>
    </source>
</evidence>
<dbReference type="RefSeq" id="WP_108138671.1">
    <property type="nucleotide sequence ID" value="NZ_QAXS01000005.1"/>
</dbReference>
<dbReference type="InterPro" id="IPR014729">
    <property type="entry name" value="Rossmann-like_a/b/a_fold"/>
</dbReference>
<dbReference type="PANTHER" id="PTHR43740:SF2">
    <property type="entry name" value="LEUCINE--TRNA LIGASE, MITOCHONDRIAL"/>
    <property type="match status" value="1"/>
</dbReference>
<dbReference type="FunFam" id="3.40.50.620:FF:000100">
    <property type="entry name" value="probable leucine--tRNA ligase, mitochondrial"/>
    <property type="match status" value="1"/>
</dbReference>
<keyword evidence="7 9" id="KW-0030">Aminoacyl-tRNA synthetase</keyword>
<sequence length="831" mass="95519">MQDYYPFQEVEKKWLKNWEDSNLHKTGDDPDKENYYVLEMFPYPSGNLHMGHVRVYSIGDVIARYKRMKGYNVLHPMGWDAFGLPAENAAIKHGNIHPKEWTWDNIAHMKEQMKAMGLSYDWDREVTTAAEDYYKWTQWFFTQMFNDDLAYRKESTVNWCPSCETVLANEQVVNEACERCGTEVDKRDLEQWFLKITDYAEKLLDDHELLDGWPEKVKTMQKNWIGRSEGTRVTFELPELDKELEVFTTRPDTLFGATYMVLAPEHPYVKELSEGTDKEEEVEAFVKKAKKQKEQERTSADSEKLGLFTGAYAVNPVNGEEIPIYIANYVLMSYGTGAIMAVPAHDQRDFDFARKYGIEIKAVIQPEDQKEELVGSEMDEAYAGPGHLINSGKYNGLSVEEAFDKMAEDFSEAGFVEVETNYRLRDWLISRQRYWGAPIPIVYCEECGPVAVPEEDLPVKLPHDVEFSPTGESPLKKVDSFVNTTCPECGAPAKRETDTMDTFVDSSWYFMRYADPKNDKLPFSKENVDQWFPVDQYIGGIEHAILHLLYARFFTKVVHDMDLTDHVEPFTNWLAQGMVLKDGAKMSKSKGNVVDPKDILAEYGADTARLFILFASPPEKDLEWSDKGVEGADRFLNRVWRFVTENLELIKNSNTELNPDNLDKEAKTLYRTMHASIKKVTEDVGQRLNFNTAISAIMELTNEVYSYLNDRSQEDTDTALIEEVAENIVLLLAPFAPFITEELWEYLGKEGNVHRAEWPSFNEEALKKDEITIVIQVNGKVRDKINVAADADEDEVKEKAMQAENIKSYLEDGNLVKTIYIPKKLVNLVVK</sequence>
<comment type="similarity">
    <text evidence="1 9 10">Belongs to the class-I aminoacyl-tRNA synthetase family.</text>
</comment>
<comment type="subcellular location">
    <subcellularLocation>
        <location evidence="9">Cytoplasm</location>
    </subcellularLocation>
</comment>
<evidence type="ECO:0000313" key="15">
    <source>
        <dbReference type="EMBL" id="PTW01300.1"/>
    </source>
</evidence>
<dbReference type="GO" id="GO:0005524">
    <property type="term" value="F:ATP binding"/>
    <property type="evidence" value="ECO:0007669"/>
    <property type="project" value="UniProtKB-UniRule"/>
</dbReference>
<name>A0A2T5RNS8_9FIRM</name>
<dbReference type="AlphaFoldDB" id="A0A2T5RNS8"/>
<dbReference type="GO" id="GO:0004823">
    <property type="term" value="F:leucine-tRNA ligase activity"/>
    <property type="evidence" value="ECO:0007669"/>
    <property type="project" value="UniProtKB-UniRule"/>
</dbReference>
<keyword evidence="3 9" id="KW-0436">Ligase</keyword>
<dbReference type="PROSITE" id="PS00178">
    <property type="entry name" value="AA_TRNA_LIGASE_I"/>
    <property type="match status" value="1"/>
</dbReference>
<dbReference type="GO" id="GO:0005829">
    <property type="term" value="C:cytosol"/>
    <property type="evidence" value="ECO:0007669"/>
    <property type="project" value="TreeGrafter"/>
</dbReference>
<dbReference type="CDD" id="cd07958">
    <property type="entry name" value="Anticodon_Ia_Leu_BEm"/>
    <property type="match status" value="1"/>
</dbReference>
<dbReference type="GO" id="GO:0006429">
    <property type="term" value="P:leucyl-tRNA aminoacylation"/>
    <property type="evidence" value="ECO:0007669"/>
    <property type="project" value="UniProtKB-UniRule"/>
</dbReference>
<dbReference type="InterPro" id="IPR002300">
    <property type="entry name" value="aa-tRNA-synth_Ia"/>
</dbReference>
<evidence type="ECO:0000256" key="10">
    <source>
        <dbReference type="RuleBase" id="RU363035"/>
    </source>
</evidence>
<dbReference type="PRINTS" id="PR00985">
    <property type="entry name" value="TRNASYNTHLEU"/>
</dbReference>
<dbReference type="Proteomes" id="UP000244089">
    <property type="component" value="Unassembled WGS sequence"/>
</dbReference>
<keyword evidence="2 9" id="KW-0963">Cytoplasm</keyword>
<dbReference type="FunFam" id="3.40.50.620:FF:000003">
    <property type="entry name" value="Leucine--tRNA ligase"/>
    <property type="match status" value="1"/>
</dbReference>
<dbReference type="Pfam" id="PF13603">
    <property type="entry name" value="tRNA-synt_1_2"/>
    <property type="match status" value="1"/>
</dbReference>
<keyword evidence="5 9" id="KW-0067">ATP-binding</keyword>
<dbReference type="InterPro" id="IPR009008">
    <property type="entry name" value="Val/Leu/Ile-tRNA-synth_edit"/>
</dbReference>
<evidence type="ECO:0000259" key="13">
    <source>
        <dbReference type="Pfam" id="PF09334"/>
    </source>
</evidence>
<dbReference type="PANTHER" id="PTHR43740">
    <property type="entry name" value="LEUCYL-TRNA SYNTHETASE"/>
    <property type="match status" value="1"/>
</dbReference>
<evidence type="ECO:0000256" key="1">
    <source>
        <dbReference type="ARBA" id="ARBA00005594"/>
    </source>
</evidence>
<keyword evidence="6 9" id="KW-0648">Protein biosynthesis</keyword>
<evidence type="ECO:0000256" key="6">
    <source>
        <dbReference type="ARBA" id="ARBA00022917"/>
    </source>
</evidence>
<dbReference type="SUPFAM" id="SSF47323">
    <property type="entry name" value="Anticodon-binding domain of a subclass of class I aminoacyl-tRNA synthetases"/>
    <property type="match status" value="1"/>
</dbReference>
<dbReference type="InterPro" id="IPR002302">
    <property type="entry name" value="Leu-tRNA-ligase"/>
</dbReference>
<dbReference type="SUPFAM" id="SSF50677">
    <property type="entry name" value="ValRS/IleRS/LeuRS editing domain"/>
    <property type="match status" value="1"/>
</dbReference>
<organism evidence="15 16">
    <name type="scientific">Halanaerobium saccharolyticum</name>
    <dbReference type="NCBI Taxonomy" id="43595"/>
    <lineage>
        <taxon>Bacteria</taxon>
        <taxon>Bacillati</taxon>
        <taxon>Bacillota</taxon>
        <taxon>Clostridia</taxon>
        <taxon>Halanaerobiales</taxon>
        <taxon>Halanaerobiaceae</taxon>
        <taxon>Halanaerobium</taxon>
    </lineage>
</organism>
<dbReference type="CDD" id="cd00812">
    <property type="entry name" value="LeuRS_core"/>
    <property type="match status" value="1"/>
</dbReference>
<dbReference type="Gene3D" id="3.10.20.590">
    <property type="match status" value="1"/>
</dbReference>
<dbReference type="EC" id="6.1.1.4" evidence="9"/>
<evidence type="ECO:0000259" key="11">
    <source>
        <dbReference type="Pfam" id="PF00133"/>
    </source>
</evidence>
<evidence type="ECO:0000256" key="4">
    <source>
        <dbReference type="ARBA" id="ARBA00022741"/>
    </source>
</evidence>
<keyword evidence="4 9" id="KW-0547">Nucleotide-binding</keyword>
<dbReference type="Pfam" id="PF08264">
    <property type="entry name" value="Anticodon_1"/>
    <property type="match status" value="1"/>
</dbReference>
<dbReference type="InterPro" id="IPR013155">
    <property type="entry name" value="M/V/L/I-tRNA-synth_anticd-bd"/>
</dbReference>
<proteinExistence type="inferred from homology"/>
<evidence type="ECO:0000256" key="2">
    <source>
        <dbReference type="ARBA" id="ARBA00022490"/>
    </source>
</evidence>
<evidence type="ECO:0000256" key="9">
    <source>
        <dbReference type="HAMAP-Rule" id="MF_00049"/>
    </source>
</evidence>
<dbReference type="EMBL" id="QAXS01000005">
    <property type="protein sequence ID" value="PTW01300.1"/>
    <property type="molecule type" value="Genomic_DNA"/>
</dbReference>
<feature type="domain" description="Leucyl-tRNA synthetase editing" evidence="14">
    <location>
        <begin position="222"/>
        <end position="409"/>
    </location>
</feature>
<feature type="short sequence motif" description="'HIGH' region" evidence="9">
    <location>
        <begin position="42"/>
        <end position="52"/>
    </location>
</feature>
<evidence type="ECO:0000256" key="5">
    <source>
        <dbReference type="ARBA" id="ARBA00022840"/>
    </source>
</evidence>
<evidence type="ECO:0000256" key="7">
    <source>
        <dbReference type="ARBA" id="ARBA00023146"/>
    </source>
</evidence>
<protein>
    <recommendedName>
        <fullName evidence="9">Leucine--tRNA ligase</fullName>
        <ecNumber evidence="9">6.1.1.4</ecNumber>
    </recommendedName>
    <alternativeName>
        <fullName evidence="9">Leucyl-tRNA synthetase</fullName>
        <shortName evidence="9">LeuRS</shortName>
    </alternativeName>
</protein>
<feature type="domain" description="Methionyl/Valyl/Leucyl/Isoleucyl-tRNA synthetase anticodon-binding" evidence="12">
    <location>
        <begin position="667"/>
        <end position="794"/>
    </location>
</feature>
<dbReference type="GO" id="GO:0002161">
    <property type="term" value="F:aminoacyl-tRNA deacylase activity"/>
    <property type="evidence" value="ECO:0007669"/>
    <property type="project" value="InterPro"/>
</dbReference>
<dbReference type="InterPro" id="IPR001412">
    <property type="entry name" value="aa-tRNA-synth_I_CS"/>
</dbReference>
<comment type="catalytic activity">
    <reaction evidence="8 9">
        <text>tRNA(Leu) + L-leucine + ATP = L-leucyl-tRNA(Leu) + AMP + diphosphate</text>
        <dbReference type="Rhea" id="RHEA:11688"/>
        <dbReference type="Rhea" id="RHEA-COMP:9613"/>
        <dbReference type="Rhea" id="RHEA-COMP:9622"/>
        <dbReference type="ChEBI" id="CHEBI:30616"/>
        <dbReference type="ChEBI" id="CHEBI:33019"/>
        <dbReference type="ChEBI" id="CHEBI:57427"/>
        <dbReference type="ChEBI" id="CHEBI:78442"/>
        <dbReference type="ChEBI" id="CHEBI:78494"/>
        <dbReference type="ChEBI" id="CHEBI:456215"/>
        <dbReference type="EC" id="6.1.1.4"/>
    </reaction>
</comment>
<feature type="short sequence motif" description="'KMSKS' region" evidence="9">
    <location>
        <begin position="585"/>
        <end position="589"/>
    </location>
</feature>
<dbReference type="SUPFAM" id="SSF52374">
    <property type="entry name" value="Nucleotidylyl transferase"/>
    <property type="match status" value="1"/>
</dbReference>
<comment type="caution">
    <text evidence="15">The sequence shown here is derived from an EMBL/GenBank/DDBJ whole genome shotgun (WGS) entry which is preliminary data.</text>
</comment>
<dbReference type="InterPro" id="IPR025709">
    <property type="entry name" value="Leu_tRNA-synth_edit"/>
</dbReference>
<evidence type="ECO:0000259" key="14">
    <source>
        <dbReference type="Pfam" id="PF13603"/>
    </source>
</evidence>
<feature type="domain" description="Methionyl/Leucyl tRNA synthetase" evidence="13">
    <location>
        <begin position="37"/>
        <end position="187"/>
    </location>
</feature>
<dbReference type="Gene3D" id="3.40.50.620">
    <property type="entry name" value="HUPs"/>
    <property type="match status" value="2"/>
</dbReference>